<gene>
    <name evidence="1" type="ORF">P0454A11.37</name>
</gene>
<dbReference type="Proteomes" id="UP000817658">
    <property type="component" value="Chromosome 1"/>
</dbReference>
<protein>
    <submittedName>
        <fullName evidence="1">Uncharacterized protein</fullName>
    </submittedName>
</protein>
<accession>Q5N8I1</accession>
<evidence type="ECO:0000313" key="1">
    <source>
        <dbReference type="EMBL" id="BAD81875.1"/>
    </source>
</evidence>
<sequence>MTAAGEGNLRNMERRTGWSGWPTGAAPVRFAHHLHLHRCRSRWGKASPLLPVVGRALSPLPLGTTATAWWGRVPLPLLGG</sequence>
<organism evidence="1">
    <name type="scientific">Oryza sativa subsp. japonica</name>
    <name type="common">Rice</name>
    <dbReference type="NCBI Taxonomy" id="39947"/>
    <lineage>
        <taxon>Eukaryota</taxon>
        <taxon>Viridiplantae</taxon>
        <taxon>Streptophyta</taxon>
        <taxon>Embryophyta</taxon>
        <taxon>Tracheophyta</taxon>
        <taxon>Spermatophyta</taxon>
        <taxon>Magnoliopsida</taxon>
        <taxon>Liliopsida</taxon>
        <taxon>Poales</taxon>
        <taxon>Poaceae</taxon>
        <taxon>BOP clade</taxon>
        <taxon>Oryzoideae</taxon>
        <taxon>Oryzeae</taxon>
        <taxon>Oryzinae</taxon>
        <taxon>Oryza</taxon>
        <taxon>Oryza sativa</taxon>
    </lineage>
</organism>
<reference evidence="1" key="1">
    <citation type="journal article" date="2002" name="Nature">
        <title>The genome sequence and structure of rice chromosome 1.</title>
        <authorList>
            <person name="Sasaki T."/>
            <person name="Matsumoto T."/>
            <person name="Yamamoto K."/>
            <person name="Sakata K."/>
            <person name="Baba T."/>
            <person name="Katayose Y."/>
            <person name="Wu J."/>
            <person name="Niimura Y."/>
            <person name="Cheng Z."/>
            <person name="Nagamura Y."/>
            <person name="Antonio B.A."/>
            <person name="Kanamori H."/>
            <person name="Hosokawa S."/>
            <person name="Masukawa M."/>
            <person name="Arikawa K."/>
            <person name="Chiden Y."/>
            <person name="Hayashi M."/>
            <person name="Okamoto M."/>
            <person name="Ando T."/>
            <person name="Aoki H."/>
            <person name="Arita K."/>
            <person name="Hamada M."/>
            <person name="Harada C."/>
            <person name="Hijishita S."/>
            <person name="Honda M."/>
            <person name="Ichikawa Y."/>
            <person name="Idonuma A."/>
            <person name="Iijima M."/>
            <person name="Ikeda M."/>
            <person name="Ikeno M."/>
            <person name="Itoh S."/>
            <person name="Itoh T."/>
            <person name="Itoh Y."/>
            <person name="Itoh Y."/>
            <person name="Iwabuchi A."/>
            <person name="Kamiya K."/>
            <person name="Karasawa W."/>
            <person name="Katagiri S."/>
            <person name="Kikuta A."/>
            <person name="Kobayashi N."/>
            <person name="Kono I."/>
            <person name="Machita K."/>
            <person name="Maehara T."/>
            <person name="Mizuno H."/>
            <person name="Mizubayashi T."/>
            <person name="Mukai Y."/>
            <person name="Nagasaki H."/>
            <person name="Nakashima M."/>
            <person name="Nakama Y."/>
            <person name="Nakamichi Y."/>
            <person name="Nakamura M."/>
            <person name="Namiki N."/>
            <person name="Negishi M."/>
            <person name="Ohta I."/>
            <person name="Ono N."/>
            <person name="Saji S."/>
            <person name="Sakai K."/>
            <person name="Shibata M."/>
            <person name="Shimokawa T."/>
            <person name="Shomura A."/>
            <person name="Song J."/>
            <person name="Takazaki Y."/>
            <person name="Terasawa K."/>
            <person name="Tsuji K."/>
            <person name="Waki K."/>
            <person name="Yamagata H."/>
            <person name="Yamane H."/>
            <person name="Yoshiki S."/>
            <person name="Yoshihara R."/>
            <person name="Yukawa K."/>
            <person name="Zhong H."/>
            <person name="Iwama H."/>
            <person name="Endo T."/>
            <person name="Ito H."/>
            <person name="Hahn J.H."/>
            <person name="Kim H.I."/>
            <person name="Eun M.Y."/>
            <person name="Yano M."/>
            <person name="Jiang J."/>
            <person name="Gojobori T."/>
        </authorList>
    </citation>
    <scope>NUCLEOTIDE SEQUENCE</scope>
</reference>
<name>Q5N8I1_ORYSJ</name>
<dbReference type="AlphaFoldDB" id="Q5N8I1"/>
<proteinExistence type="predicted"/>
<dbReference type="EMBL" id="AP003254">
    <property type="protein sequence ID" value="BAD81875.1"/>
    <property type="molecule type" value="Genomic_DNA"/>
</dbReference>